<keyword evidence="2 6" id="KW-0853">WD repeat</keyword>
<keyword evidence="4" id="KW-0689">Ribosomal protein</keyword>
<gene>
    <name evidence="7" type="ORF">CDCA_CDCA01G0139</name>
</gene>
<accession>A0AAV9IPD8</accession>
<proteinExistence type="inferred from homology"/>
<dbReference type="GO" id="GO:1990904">
    <property type="term" value="C:ribonucleoprotein complex"/>
    <property type="evidence" value="ECO:0007669"/>
    <property type="project" value="UniProtKB-KW"/>
</dbReference>
<keyword evidence="8" id="KW-1185">Reference proteome</keyword>
<dbReference type="GO" id="GO:0043022">
    <property type="term" value="F:ribosome binding"/>
    <property type="evidence" value="ECO:0007669"/>
    <property type="project" value="InterPro"/>
</dbReference>
<feature type="repeat" description="WD" evidence="6">
    <location>
        <begin position="188"/>
        <end position="229"/>
    </location>
</feature>
<dbReference type="CDD" id="cd00200">
    <property type="entry name" value="WD40"/>
    <property type="match status" value="1"/>
</dbReference>
<protein>
    <submittedName>
        <fullName evidence="7">Uncharacterized protein</fullName>
    </submittedName>
</protein>
<dbReference type="InterPro" id="IPR036322">
    <property type="entry name" value="WD40_repeat_dom_sf"/>
</dbReference>
<evidence type="ECO:0000256" key="1">
    <source>
        <dbReference type="ARBA" id="ARBA00007253"/>
    </source>
</evidence>
<feature type="repeat" description="WD" evidence="6">
    <location>
        <begin position="11"/>
        <end position="45"/>
    </location>
</feature>
<feature type="repeat" description="WD" evidence="6">
    <location>
        <begin position="144"/>
        <end position="181"/>
    </location>
</feature>
<dbReference type="PROSITE" id="PS50082">
    <property type="entry name" value="WD_REPEATS_2"/>
    <property type="match status" value="5"/>
</dbReference>
<dbReference type="GO" id="GO:0005840">
    <property type="term" value="C:ribosome"/>
    <property type="evidence" value="ECO:0007669"/>
    <property type="project" value="UniProtKB-KW"/>
</dbReference>
<comment type="similarity">
    <text evidence="1">Belongs to the WD repeat G protein beta family. Ribosomal protein RACK1 subfamily.</text>
</comment>
<evidence type="ECO:0000313" key="8">
    <source>
        <dbReference type="Proteomes" id="UP001301350"/>
    </source>
</evidence>
<dbReference type="InterPro" id="IPR019775">
    <property type="entry name" value="WD40_repeat_CS"/>
</dbReference>
<keyword evidence="5" id="KW-0687">Ribonucleoprotein</keyword>
<evidence type="ECO:0000313" key="7">
    <source>
        <dbReference type="EMBL" id="KAK4534114.1"/>
    </source>
</evidence>
<sequence>MAQTISLRGYLKGHSNWVTALATTLENPDVLVSASRDKTLISWDLLQQEGEYGRPRRSLHGHGHFVSDVCLSTDGQYALSASWDHELRLWDLQTGASARRFVGHRKDVLSVAFSPDNRQIVSSSRDRTIKMWNILGQCKYEITSDAHTDWISCVRLSPSASVPCFVSCGWDKLVKVWDLTSCQLKFNLVGHTGYLNCVTISPDGSLCASGGRDGVTMLWDLQQGQHLHSLEGNDEIHALCFSPSRYWLCTATANSVKIWDLESKSVVEELRDDSFVGPKAGQVPACMSMAWSADGGTLFCGYTDNLIRAWTVL</sequence>
<feature type="repeat" description="WD" evidence="6">
    <location>
        <begin position="101"/>
        <end position="134"/>
    </location>
</feature>
<dbReference type="Pfam" id="PF00400">
    <property type="entry name" value="WD40"/>
    <property type="match status" value="7"/>
</dbReference>
<evidence type="ECO:0000256" key="5">
    <source>
        <dbReference type="ARBA" id="ARBA00023274"/>
    </source>
</evidence>
<reference evidence="7 8" key="1">
    <citation type="submission" date="2022-07" db="EMBL/GenBank/DDBJ databases">
        <title>Genome-wide signatures of adaptation to extreme environments.</title>
        <authorList>
            <person name="Cho C.H."/>
            <person name="Yoon H.S."/>
        </authorList>
    </citation>
    <scope>NUCLEOTIDE SEQUENCE [LARGE SCALE GENOMIC DNA]</scope>
    <source>
        <strain evidence="7 8">DBV 063 E5</strain>
    </source>
</reference>
<dbReference type="InterPro" id="IPR001680">
    <property type="entry name" value="WD40_rpt"/>
</dbReference>
<dbReference type="Proteomes" id="UP001301350">
    <property type="component" value="Unassembled WGS sequence"/>
</dbReference>
<dbReference type="AlphaFoldDB" id="A0AAV9IPD8"/>
<evidence type="ECO:0000256" key="4">
    <source>
        <dbReference type="ARBA" id="ARBA00022980"/>
    </source>
</evidence>
<dbReference type="EMBL" id="JANCYW010000001">
    <property type="protein sequence ID" value="KAK4534114.1"/>
    <property type="molecule type" value="Genomic_DNA"/>
</dbReference>
<dbReference type="FunFam" id="2.130.10.10:FF:000018">
    <property type="entry name" value="Receptor for activated C kinase 1"/>
    <property type="match status" value="1"/>
</dbReference>
<dbReference type="InterPro" id="IPR045223">
    <property type="entry name" value="RACK1-like"/>
</dbReference>
<feature type="repeat" description="WD" evidence="6">
    <location>
        <begin position="59"/>
        <end position="100"/>
    </location>
</feature>
<evidence type="ECO:0000256" key="6">
    <source>
        <dbReference type="PROSITE-ProRule" id="PRU00221"/>
    </source>
</evidence>
<dbReference type="GO" id="GO:0045182">
    <property type="term" value="F:translation regulator activity"/>
    <property type="evidence" value="ECO:0007669"/>
    <property type="project" value="InterPro"/>
</dbReference>
<dbReference type="SMART" id="SM00320">
    <property type="entry name" value="WD40"/>
    <property type="match status" value="7"/>
</dbReference>
<dbReference type="PROSITE" id="PS50294">
    <property type="entry name" value="WD_REPEATS_REGION"/>
    <property type="match status" value="4"/>
</dbReference>
<dbReference type="InterPro" id="IPR020472">
    <property type="entry name" value="WD40_PAC1"/>
</dbReference>
<keyword evidence="3" id="KW-0677">Repeat</keyword>
<dbReference type="InterPro" id="IPR015943">
    <property type="entry name" value="WD40/YVTN_repeat-like_dom_sf"/>
</dbReference>
<name>A0AAV9IPD8_CYACA</name>
<evidence type="ECO:0000256" key="2">
    <source>
        <dbReference type="ARBA" id="ARBA00022574"/>
    </source>
</evidence>
<dbReference type="PANTHER" id="PTHR19868">
    <property type="entry name" value="RECEPTOR FOR ACTIVATED PROTEIN KINASE C RACK1"/>
    <property type="match status" value="1"/>
</dbReference>
<organism evidence="7 8">
    <name type="scientific">Cyanidium caldarium</name>
    <name type="common">Red alga</name>
    <dbReference type="NCBI Taxonomy" id="2771"/>
    <lineage>
        <taxon>Eukaryota</taxon>
        <taxon>Rhodophyta</taxon>
        <taxon>Bangiophyceae</taxon>
        <taxon>Cyanidiales</taxon>
        <taxon>Cyanidiaceae</taxon>
        <taxon>Cyanidium</taxon>
    </lineage>
</organism>
<comment type="caution">
    <text evidence="7">The sequence shown here is derived from an EMBL/GenBank/DDBJ whole genome shotgun (WGS) entry which is preliminary data.</text>
</comment>
<dbReference type="SUPFAM" id="SSF50978">
    <property type="entry name" value="WD40 repeat-like"/>
    <property type="match status" value="1"/>
</dbReference>
<dbReference type="PRINTS" id="PR00320">
    <property type="entry name" value="GPROTEINBRPT"/>
</dbReference>
<dbReference type="PROSITE" id="PS00678">
    <property type="entry name" value="WD_REPEATS_1"/>
    <property type="match status" value="4"/>
</dbReference>
<dbReference type="Gene3D" id="2.130.10.10">
    <property type="entry name" value="YVTN repeat-like/Quinoprotein amine dehydrogenase"/>
    <property type="match status" value="1"/>
</dbReference>
<evidence type="ECO:0000256" key="3">
    <source>
        <dbReference type="ARBA" id="ARBA00022737"/>
    </source>
</evidence>